<name>A0ABR2YEW5_9CHLO</name>
<reference evidence="2 3" key="1">
    <citation type="journal article" date="2024" name="Nat. Commun.">
        <title>Phylogenomics reveals the evolutionary origins of lichenization in chlorophyte algae.</title>
        <authorList>
            <person name="Puginier C."/>
            <person name="Libourel C."/>
            <person name="Otte J."/>
            <person name="Skaloud P."/>
            <person name="Haon M."/>
            <person name="Grisel S."/>
            <person name="Petersen M."/>
            <person name="Berrin J.G."/>
            <person name="Delaux P.M."/>
            <person name="Dal Grande F."/>
            <person name="Keller J."/>
        </authorList>
    </citation>
    <scope>NUCLEOTIDE SEQUENCE [LARGE SCALE GENOMIC DNA]</scope>
    <source>
        <strain evidence="2 3">SAG 216-7</strain>
    </source>
</reference>
<gene>
    <name evidence="2" type="ORF">WJX75_003808</name>
</gene>
<dbReference type="Proteomes" id="UP001491310">
    <property type="component" value="Unassembled WGS sequence"/>
</dbReference>
<feature type="compositionally biased region" description="Polar residues" evidence="1">
    <location>
        <begin position="1"/>
        <end position="15"/>
    </location>
</feature>
<proteinExistence type="predicted"/>
<dbReference type="EMBL" id="JALJOT010000013">
    <property type="protein sequence ID" value="KAK9904073.1"/>
    <property type="molecule type" value="Genomic_DNA"/>
</dbReference>
<accession>A0ABR2YEW5</accession>
<feature type="compositionally biased region" description="Basic and acidic residues" evidence="1">
    <location>
        <begin position="66"/>
        <end position="76"/>
    </location>
</feature>
<comment type="caution">
    <text evidence="2">The sequence shown here is derived from an EMBL/GenBank/DDBJ whole genome shotgun (WGS) entry which is preliminary data.</text>
</comment>
<evidence type="ECO:0000313" key="3">
    <source>
        <dbReference type="Proteomes" id="UP001491310"/>
    </source>
</evidence>
<keyword evidence="3" id="KW-1185">Reference proteome</keyword>
<evidence type="ECO:0000313" key="2">
    <source>
        <dbReference type="EMBL" id="KAK9904073.1"/>
    </source>
</evidence>
<evidence type="ECO:0000256" key="1">
    <source>
        <dbReference type="SAM" id="MobiDB-lite"/>
    </source>
</evidence>
<feature type="compositionally biased region" description="Gly residues" evidence="1">
    <location>
        <begin position="124"/>
        <end position="135"/>
    </location>
</feature>
<feature type="region of interest" description="Disordered" evidence="1">
    <location>
        <begin position="1"/>
        <end position="135"/>
    </location>
</feature>
<sequence length="135" mass="14132">MTSNAALVRPFTTSRAPAARGTGNARAPSRALRVVMAAGPNTERTGVSEGREGVLPGLKNWPPKGITEHGNPKPEDDPLNQAAEQGNTQGYKRVDGPSDEEVAEKKKKQREESPFSNPNREGGTQIGGGGEGSAS</sequence>
<organism evidence="2 3">
    <name type="scientific">Coccomyxa subellipsoidea</name>
    <dbReference type="NCBI Taxonomy" id="248742"/>
    <lineage>
        <taxon>Eukaryota</taxon>
        <taxon>Viridiplantae</taxon>
        <taxon>Chlorophyta</taxon>
        <taxon>core chlorophytes</taxon>
        <taxon>Trebouxiophyceae</taxon>
        <taxon>Trebouxiophyceae incertae sedis</taxon>
        <taxon>Coccomyxaceae</taxon>
        <taxon>Coccomyxa</taxon>
    </lineage>
</organism>
<protein>
    <submittedName>
        <fullName evidence="2">Uncharacterized protein</fullName>
    </submittedName>
</protein>